<evidence type="ECO:0000313" key="3">
    <source>
        <dbReference type="Proteomes" id="UP000199045"/>
    </source>
</evidence>
<dbReference type="EMBL" id="FNBN01000012">
    <property type="protein sequence ID" value="SDH44205.1"/>
    <property type="molecule type" value="Genomic_DNA"/>
</dbReference>
<protein>
    <recommendedName>
        <fullName evidence="4">GOLD domain-containing protein</fullName>
    </recommendedName>
</protein>
<feature type="chain" id="PRO_5011603295" description="GOLD domain-containing protein" evidence="1">
    <location>
        <begin position="26"/>
        <end position="128"/>
    </location>
</feature>
<sequence>MRRSLTFISLAVVVMAGCSKKNAPAQDCVKYEKVHVTRIDKASAGTDGATTVYFNVNNGCGQFHKFNEKKSGNTRTITVEAVYKGCMCTMDIPERKASYKLTEKTPGTYYLKFVSGENDYQIDTVVVK</sequence>
<name>A0A1G8CFH1_CHIFI</name>
<keyword evidence="1" id="KW-0732">Signal</keyword>
<dbReference type="AlphaFoldDB" id="A0A1G8CFH1"/>
<dbReference type="PROSITE" id="PS51257">
    <property type="entry name" value="PROKAR_LIPOPROTEIN"/>
    <property type="match status" value="1"/>
</dbReference>
<feature type="signal peptide" evidence="1">
    <location>
        <begin position="1"/>
        <end position="25"/>
    </location>
</feature>
<evidence type="ECO:0000313" key="2">
    <source>
        <dbReference type="EMBL" id="SDH44205.1"/>
    </source>
</evidence>
<reference evidence="2 3" key="1">
    <citation type="submission" date="2016-10" db="EMBL/GenBank/DDBJ databases">
        <authorList>
            <person name="de Groot N.N."/>
        </authorList>
    </citation>
    <scope>NUCLEOTIDE SEQUENCE [LARGE SCALE GENOMIC DNA]</scope>
    <source>
        <strain evidence="2 3">DSM 527</strain>
    </source>
</reference>
<accession>A0A1G8CFH1</accession>
<gene>
    <name evidence="2" type="ORF">SAMN04488121_112126</name>
</gene>
<organism evidence="2 3">
    <name type="scientific">Chitinophaga filiformis</name>
    <name type="common">Myxococcus filiformis</name>
    <name type="synonym">Flexibacter filiformis</name>
    <dbReference type="NCBI Taxonomy" id="104663"/>
    <lineage>
        <taxon>Bacteria</taxon>
        <taxon>Pseudomonadati</taxon>
        <taxon>Bacteroidota</taxon>
        <taxon>Chitinophagia</taxon>
        <taxon>Chitinophagales</taxon>
        <taxon>Chitinophagaceae</taxon>
        <taxon>Chitinophaga</taxon>
    </lineage>
</organism>
<dbReference type="RefSeq" id="WP_143011660.1">
    <property type="nucleotide sequence ID" value="NZ_FNBN01000012.1"/>
</dbReference>
<evidence type="ECO:0000256" key="1">
    <source>
        <dbReference type="SAM" id="SignalP"/>
    </source>
</evidence>
<dbReference type="Proteomes" id="UP000199045">
    <property type="component" value="Unassembled WGS sequence"/>
</dbReference>
<proteinExistence type="predicted"/>
<evidence type="ECO:0008006" key="4">
    <source>
        <dbReference type="Google" id="ProtNLM"/>
    </source>
</evidence>
<dbReference type="OrthoDB" id="660065at2"/>